<proteinExistence type="predicted"/>
<dbReference type="KEGG" id="xca:xcc-b100_0404"/>
<dbReference type="HOGENOM" id="CLU_2304939_0_0_6"/>
<gene>
    <name evidence="1" type="ORF">XCCB100_0404</name>
</gene>
<evidence type="ECO:0000313" key="2">
    <source>
        <dbReference type="Proteomes" id="UP000001188"/>
    </source>
</evidence>
<organism evidence="1 2">
    <name type="scientific">Xanthomonas campestris pv. campestris (strain B100)</name>
    <dbReference type="NCBI Taxonomy" id="509169"/>
    <lineage>
        <taxon>Bacteria</taxon>
        <taxon>Pseudomonadati</taxon>
        <taxon>Pseudomonadota</taxon>
        <taxon>Gammaproteobacteria</taxon>
        <taxon>Lysobacterales</taxon>
        <taxon>Lysobacteraceae</taxon>
        <taxon>Xanthomonas</taxon>
    </lineage>
</organism>
<dbReference type="Proteomes" id="UP000001188">
    <property type="component" value="Chromosome"/>
</dbReference>
<sequence>MSMSDREIWIPPVPALSDIGASNAQSPGMPGLCALERCEAGQSVCAGDVQIKLRAGSPPTTGPYATPSHARLAPVPIPALRPCRNATTGAVGISARNMPT</sequence>
<accession>B0RMQ0</accession>
<protein>
    <submittedName>
        <fullName evidence="1">Uncharacterized protein</fullName>
    </submittedName>
</protein>
<reference evidence="1 2" key="1">
    <citation type="journal article" date="2008" name="J. Biotechnol.">
        <title>The genome of Xanthomonas campestris pv. campestris B100 and its use for the reconstruction of metabolic pathways involved in xanthan biosynthesis.</title>
        <authorList>
            <person name="Vorholter F.J."/>
            <person name="Schneiker S."/>
            <person name="Goesmann A."/>
            <person name="Krause L."/>
            <person name="Bekel T."/>
            <person name="Kaiser O."/>
            <person name="Linke B."/>
            <person name="Patschkowski T."/>
            <person name="Ruckert C."/>
            <person name="Schmid J."/>
            <person name="Sidhu V.K."/>
            <person name="Sieber V."/>
            <person name="Tauch A."/>
            <person name="Watt S.A."/>
            <person name="Weisshaar B."/>
            <person name="Becker A."/>
            <person name="Niehaus K."/>
            <person name="Puhler A."/>
        </authorList>
    </citation>
    <scope>NUCLEOTIDE SEQUENCE [LARGE SCALE GENOMIC DNA]</scope>
    <source>
        <strain evidence="1 2">B100</strain>
    </source>
</reference>
<name>B0RMQ0_XANCB</name>
<evidence type="ECO:0000313" key="1">
    <source>
        <dbReference type="EMBL" id="CAP49735.1"/>
    </source>
</evidence>
<dbReference type="EMBL" id="AM920689">
    <property type="protein sequence ID" value="CAP49735.1"/>
    <property type="molecule type" value="Genomic_DNA"/>
</dbReference>
<dbReference type="AlphaFoldDB" id="B0RMQ0"/>